<feature type="transmembrane region" description="Helical" evidence="4">
    <location>
        <begin position="21"/>
        <end position="43"/>
    </location>
</feature>
<dbReference type="Proteomes" id="UP000436088">
    <property type="component" value="Unassembled WGS sequence"/>
</dbReference>
<proteinExistence type="inferred from homology"/>
<keyword evidence="4" id="KW-1133">Transmembrane helix</keyword>
<dbReference type="EMBL" id="VEPZ02000224">
    <property type="protein sequence ID" value="KAE8729593.1"/>
    <property type="molecule type" value="Genomic_DNA"/>
</dbReference>
<comment type="caution">
    <text evidence="5">The sequence shown here is derived from an EMBL/GenBank/DDBJ whole genome shotgun (WGS) entry which is preliminary data.</text>
</comment>
<accession>A0A6A3CKC3</accession>
<dbReference type="AlphaFoldDB" id="A0A6A3CKC3"/>
<gene>
    <name evidence="5" type="ORF">F3Y22_tig00003507pilonHSYRG00114</name>
</gene>
<feature type="compositionally biased region" description="Basic and acidic residues" evidence="3">
    <location>
        <begin position="48"/>
        <end position="57"/>
    </location>
</feature>
<dbReference type="InterPro" id="IPR006760">
    <property type="entry name" value="Endosulphine"/>
</dbReference>
<name>A0A6A3CKC3_HIBSY</name>
<organism evidence="5 6">
    <name type="scientific">Hibiscus syriacus</name>
    <name type="common">Rose of Sharon</name>
    <dbReference type="NCBI Taxonomy" id="106335"/>
    <lineage>
        <taxon>Eukaryota</taxon>
        <taxon>Viridiplantae</taxon>
        <taxon>Streptophyta</taxon>
        <taxon>Embryophyta</taxon>
        <taxon>Tracheophyta</taxon>
        <taxon>Spermatophyta</taxon>
        <taxon>Magnoliopsida</taxon>
        <taxon>eudicotyledons</taxon>
        <taxon>Gunneridae</taxon>
        <taxon>Pentapetalae</taxon>
        <taxon>rosids</taxon>
        <taxon>malvids</taxon>
        <taxon>Malvales</taxon>
        <taxon>Malvaceae</taxon>
        <taxon>Malvoideae</taxon>
        <taxon>Hibiscus</taxon>
    </lineage>
</organism>
<keyword evidence="4" id="KW-0472">Membrane</keyword>
<comment type="similarity">
    <text evidence="1 2">Belongs to the endosulfine family.</text>
</comment>
<evidence type="ECO:0000256" key="3">
    <source>
        <dbReference type="SAM" id="MobiDB-lite"/>
    </source>
</evidence>
<evidence type="ECO:0000313" key="5">
    <source>
        <dbReference type="EMBL" id="KAE8729593.1"/>
    </source>
</evidence>
<reference evidence="5" key="1">
    <citation type="submission" date="2019-09" db="EMBL/GenBank/DDBJ databases">
        <title>Draft genome information of white flower Hibiscus syriacus.</title>
        <authorList>
            <person name="Kim Y.-M."/>
        </authorList>
    </citation>
    <scope>NUCLEOTIDE SEQUENCE [LARGE SCALE GENOMIC DNA]</scope>
    <source>
        <strain evidence="5">YM2019G1</strain>
    </source>
</reference>
<protein>
    <submittedName>
        <fullName evidence="5">CYP716B1 protein</fullName>
    </submittedName>
</protein>
<evidence type="ECO:0000256" key="2">
    <source>
        <dbReference type="RuleBase" id="RU363120"/>
    </source>
</evidence>
<feature type="region of interest" description="Disordered" evidence="3">
    <location>
        <begin position="47"/>
        <end position="79"/>
    </location>
</feature>
<keyword evidence="6" id="KW-1185">Reference proteome</keyword>
<dbReference type="Pfam" id="PF04667">
    <property type="entry name" value="Endosulfine"/>
    <property type="match status" value="1"/>
</dbReference>
<evidence type="ECO:0000256" key="1">
    <source>
        <dbReference type="ARBA" id="ARBA00010520"/>
    </source>
</evidence>
<sequence>MSEKCFKSRSHFRLFWAYHDCGRAGAIAAVAGAIGLIAGVAVADSGMEDAKEQKQVDENVAQETGNPVPPPSEEEDHERAYFDSADWALGKQSVDNPKDHFKPSVPNCSPHNNKHDIGRPCAPSDNEDEGSAQPGGGLPMNETALNLPIL</sequence>
<keyword evidence="4" id="KW-0812">Transmembrane</keyword>
<evidence type="ECO:0000256" key="4">
    <source>
        <dbReference type="SAM" id="Phobius"/>
    </source>
</evidence>
<feature type="region of interest" description="Disordered" evidence="3">
    <location>
        <begin position="91"/>
        <end position="150"/>
    </location>
</feature>
<evidence type="ECO:0000313" key="6">
    <source>
        <dbReference type="Proteomes" id="UP000436088"/>
    </source>
</evidence>